<organism evidence="4 5">
    <name type="scientific">Kitasatospora terrestris</name>
    <dbReference type="NCBI Taxonomy" id="258051"/>
    <lineage>
        <taxon>Bacteria</taxon>
        <taxon>Bacillati</taxon>
        <taxon>Actinomycetota</taxon>
        <taxon>Actinomycetes</taxon>
        <taxon>Kitasatosporales</taxon>
        <taxon>Streptomycetaceae</taxon>
        <taxon>Kitasatospora</taxon>
    </lineage>
</organism>
<dbReference type="InterPro" id="IPR057727">
    <property type="entry name" value="WCX_dom"/>
</dbReference>
<dbReference type="InterPro" id="IPR051534">
    <property type="entry name" value="CBASS_pafABC_assoc_protein"/>
</dbReference>
<dbReference type="PROSITE" id="PS52050">
    <property type="entry name" value="WYL"/>
    <property type="match status" value="1"/>
</dbReference>
<reference evidence="5" key="1">
    <citation type="journal article" date="2019" name="Int. J. Syst. Evol. Microbiol.">
        <title>The Global Catalogue of Microorganisms (GCM) 10K type strain sequencing project: providing services to taxonomists for standard genome sequencing and annotation.</title>
        <authorList>
            <consortium name="The Broad Institute Genomics Platform"/>
            <consortium name="The Broad Institute Genome Sequencing Center for Infectious Disease"/>
            <person name="Wu L."/>
            <person name="Ma J."/>
        </authorList>
    </citation>
    <scope>NUCLEOTIDE SEQUENCE [LARGE SCALE GENOMIC DNA]</scope>
    <source>
        <strain evidence="5">JCM 13006</strain>
    </source>
</reference>
<feature type="domain" description="HTH deoR-type" evidence="3">
    <location>
        <begin position="9"/>
        <end position="82"/>
    </location>
</feature>
<dbReference type="InterPro" id="IPR036390">
    <property type="entry name" value="WH_DNA-bd_sf"/>
</dbReference>
<keyword evidence="2" id="KW-0804">Transcription</keyword>
<accession>A0ABP9D7A6</accession>
<gene>
    <name evidence="4" type="ORF">GCM10023235_03360</name>
</gene>
<evidence type="ECO:0000313" key="5">
    <source>
        <dbReference type="Proteomes" id="UP001501752"/>
    </source>
</evidence>
<dbReference type="PANTHER" id="PTHR34580">
    <property type="match status" value="1"/>
</dbReference>
<evidence type="ECO:0000259" key="3">
    <source>
        <dbReference type="PROSITE" id="PS51000"/>
    </source>
</evidence>
<keyword evidence="5" id="KW-1185">Reference proteome</keyword>
<dbReference type="PIRSF" id="PIRSF016838">
    <property type="entry name" value="PafC"/>
    <property type="match status" value="1"/>
</dbReference>
<dbReference type="InterPro" id="IPR026881">
    <property type="entry name" value="WYL_dom"/>
</dbReference>
<sequence length="330" mass="36463">MRLDFRAMRADRLLSLLLLLQNRGRMTAAELAAELEVSVRTVYRDVEALAASGVPVYGEPGHDGGYALLDGYRTRLTGLTAGEAEALFLAGLPGPAAELGLGPVLTAAELKLEAALPEGLRRRARRVRERFHLDAPGWYRNADDVPHLPAVAAAVWQRRAVRVRYRRWYAPELVERRLEPYGIVLKAGQWYVVAHAGGDAPRVYRISQILELRPLDEEFEVPPGFDLAAHWQERAERLQERLWQGRAEIRISPAGVERLRETAAPAVVEAVDAGTPEHPGGWRRASIPIESATHAEGQLLMLGPQVEVLAPPDLRERLAAASRAMAALYG</sequence>
<protein>
    <submittedName>
        <fullName evidence="4">WYL domain-containing protein</fullName>
    </submittedName>
</protein>
<dbReference type="Proteomes" id="UP001501752">
    <property type="component" value="Unassembled WGS sequence"/>
</dbReference>
<keyword evidence="1" id="KW-0805">Transcription regulation</keyword>
<proteinExistence type="predicted"/>
<dbReference type="InterPro" id="IPR028349">
    <property type="entry name" value="PafC-like"/>
</dbReference>
<dbReference type="Pfam" id="PF25583">
    <property type="entry name" value="WCX"/>
    <property type="match status" value="1"/>
</dbReference>
<comment type="caution">
    <text evidence="4">The sequence shown here is derived from an EMBL/GenBank/DDBJ whole genome shotgun (WGS) entry which is preliminary data.</text>
</comment>
<dbReference type="PROSITE" id="PS51000">
    <property type="entry name" value="HTH_DEOR_2"/>
    <property type="match status" value="1"/>
</dbReference>
<dbReference type="Pfam" id="PF08279">
    <property type="entry name" value="HTH_11"/>
    <property type="match status" value="1"/>
</dbReference>
<dbReference type="PANTHER" id="PTHR34580:SF1">
    <property type="entry name" value="PROTEIN PAFC"/>
    <property type="match status" value="1"/>
</dbReference>
<dbReference type="Pfam" id="PF13280">
    <property type="entry name" value="WYL"/>
    <property type="match status" value="1"/>
</dbReference>
<evidence type="ECO:0000313" key="4">
    <source>
        <dbReference type="EMBL" id="GAA4832356.1"/>
    </source>
</evidence>
<evidence type="ECO:0000256" key="1">
    <source>
        <dbReference type="ARBA" id="ARBA00023015"/>
    </source>
</evidence>
<evidence type="ECO:0000256" key="2">
    <source>
        <dbReference type="ARBA" id="ARBA00023163"/>
    </source>
</evidence>
<dbReference type="InterPro" id="IPR001034">
    <property type="entry name" value="DeoR_HTH"/>
</dbReference>
<dbReference type="SUPFAM" id="SSF46785">
    <property type="entry name" value="Winged helix' DNA-binding domain"/>
    <property type="match status" value="1"/>
</dbReference>
<name>A0ABP9D7A6_9ACTN</name>
<dbReference type="Gene3D" id="1.10.10.10">
    <property type="entry name" value="Winged helix-like DNA-binding domain superfamily/Winged helix DNA-binding domain"/>
    <property type="match status" value="1"/>
</dbReference>
<dbReference type="InterPro" id="IPR036388">
    <property type="entry name" value="WH-like_DNA-bd_sf"/>
</dbReference>
<dbReference type="InterPro" id="IPR013196">
    <property type="entry name" value="HTH_11"/>
</dbReference>
<dbReference type="EMBL" id="BAABIS010000001">
    <property type="protein sequence ID" value="GAA4832356.1"/>
    <property type="molecule type" value="Genomic_DNA"/>
</dbReference>